<dbReference type="Pfam" id="PF08240">
    <property type="entry name" value="ADH_N"/>
    <property type="match status" value="1"/>
</dbReference>
<proteinExistence type="predicted"/>
<dbReference type="InterPro" id="IPR011032">
    <property type="entry name" value="GroES-like_sf"/>
</dbReference>
<dbReference type="InterPro" id="IPR013149">
    <property type="entry name" value="ADH-like_C"/>
</dbReference>
<dbReference type="EMBL" id="FTPD01000005">
    <property type="protein sequence ID" value="SIT53809.1"/>
    <property type="molecule type" value="Genomic_DNA"/>
</dbReference>
<dbReference type="SUPFAM" id="SSF50129">
    <property type="entry name" value="GroES-like"/>
    <property type="match status" value="1"/>
</dbReference>
<organism evidence="8 9">
    <name type="scientific">Mesorhizobium prunaredense</name>
    <dbReference type="NCBI Taxonomy" id="1631249"/>
    <lineage>
        <taxon>Bacteria</taxon>
        <taxon>Pseudomonadati</taxon>
        <taxon>Pseudomonadota</taxon>
        <taxon>Alphaproteobacteria</taxon>
        <taxon>Hyphomicrobiales</taxon>
        <taxon>Phyllobacteriaceae</taxon>
        <taxon>Mesorhizobium</taxon>
    </lineage>
</organism>
<dbReference type="STRING" id="1631249.BQ8794_130293"/>
<keyword evidence="4" id="KW-0521">NADP</keyword>
<dbReference type="PANTHER" id="PTHR44154">
    <property type="entry name" value="QUINONE OXIDOREDUCTASE"/>
    <property type="match status" value="1"/>
</dbReference>
<dbReference type="InterPro" id="IPR013154">
    <property type="entry name" value="ADH-like_N"/>
</dbReference>
<dbReference type="GO" id="GO:0003723">
    <property type="term" value="F:RNA binding"/>
    <property type="evidence" value="ECO:0007669"/>
    <property type="project" value="UniProtKB-KW"/>
</dbReference>
<dbReference type="Pfam" id="PF00107">
    <property type="entry name" value="ADH_zinc_N"/>
    <property type="match status" value="1"/>
</dbReference>
<accession>A0A1R3V1Q3</accession>
<dbReference type="InterPro" id="IPR002364">
    <property type="entry name" value="Quin_OxRdtase/zeta-crystal_CS"/>
</dbReference>
<keyword evidence="3" id="KW-0963">Cytoplasm</keyword>
<dbReference type="AlphaFoldDB" id="A0A1R3V1Q3"/>
<evidence type="ECO:0000256" key="6">
    <source>
        <dbReference type="ARBA" id="ARBA00022990"/>
    </source>
</evidence>
<dbReference type="GO" id="GO:0016491">
    <property type="term" value="F:oxidoreductase activity"/>
    <property type="evidence" value="ECO:0007669"/>
    <property type="project" value="InterPro"/>
</dbReference>
<dbReference type="Gene3D" id="3.90.180.10">
    <property type="entry name" value="Medium-chain alcohol dehydrogenases, catalytic domain"/>
    <property type="match status" value="1"/>
</dbReference>
<keyword evidence="5" id="KW-0694">RNA-binding</keyword>
<dbReference type="SMART" id="SM00829">
    <property type="entry name" value="PKS_ER"/>
    <property type="match status" value="1"/>
</dbReference>
<evidence type="ECO:0000256" key="2">
    <source>
        <dbReference type="ARBA" id="ARBA00011881"/>
    </source>
</evidence>
<dbReference type="InterPro" id="IPR036291">
    <property type="entry name" value="NAD(P)-bd_dom_sf"/>
</dbReference>
<dbReference type="RefSeq" id="WP_077374333.1">
    <property type="nucleotide sequence ID" value="NZ_FTPD01000005.1"/>
</dbReference>
<reference evidence="9" key="1">
    <citation type="submission" date="2017-01" db="EMBL/GenBank/DDBJ databases">
        <authorList>
            <person name="Brunel B."/>
        </authorList>
    </citation>
    <scope>NUCLEOTIDE SEQUENCE [LARGE SCALE GENOMIC DNA]</scope>
</reference>
<protein>
    <submittedName>
        <fullName evidence="8">Zn-dependent oxidoreductase</fullName>
    </submittedName>
</protein>
<name>A0A1R3V1Q3_9HYPH</name>
<dbReference type="Gene3D" id="3.40.50.720">
    <property type="entry name" value="NAD(P)-binding Rossmann-like Domain"/>
    <property type="match status" value="1"/>
</dbReference>
<evidence type="ECO:0000259" key="7">
    <source>
        <dbReference type="SMART" id="SM00829"/>
    </source>
</evidence>
<dbReference type="InterPro" id="IPR051603">
    <property type="entry name" value="Zinc-ADH_QOR/CCCR"/>
</dbReference>
<feature type="domain" description="Enoyl reductase (ER)" evidence="7">
    <location>
        <begin position="20"/>
        <end position="356"/>
    </location>
</feature>
<gene>
    <name evidence="8" type="ORF">BQ8794_130293</name>
</gene>
<dbReference type="InterPro" id="IPR020843">
    <property type="entry name" value="ER"/>
</dbReference>
<evidence type="ECO:0000313" key="8">
    <source>
        <dbReference type="EMBL" id="SIT53809.1"/>
    </source>
</evidence>
<evidence type="ECO:0000313" key="9">
    <source>
        <dbReference type="Proteomes" id="UP000188388"/>
    </source>
</evidence>
<sequence length="368" mass="39067">MTAKPSLPATMAAVLLTGHGGPEKLVYRTDVKVPSPAPGEVLVKVTACGMNNTDVWVRQGAYGTEEDAAAVSTWRRQGNTLTFPRIQGTDTVGNIVAVGEGVSSARIGERVMVDFSIYNRDDDSLADIDYMGHGRDGGYAEYQTVPAENAHVVATDLTDVELATFCCAYLTGEQMLERAALKASERMLVTGASGGVGSGIVQLARARGAIPYAVVGKGKEQAVLDIGAEAVITRGVADLPAAVNNATGGQPIDVVADLVGGAIFNDLLRILRPEGRYTTAGAIAGPVVQLDLRTMYLKQLQLHGSSQGTRHDFRRIVRYIEDKKIRPLVGGVYKLSDFHRAQADFIAKDFVGKLVVVPDAVADLAATR</sequence>
<evidence type="ECO:0000256" key="4">
    <source>
        <dbReference type="ARBA" id="ARBA00022857"/>
    </source>
</evidence>
<dbReference type="CDD" id="cd08274">
    <property type="entry name" value="MDR9"/>
    <property type="match status" value="1"/>
</dbReference>
<keyword evidence="9" id="KW-1185">Reference proteome</keyword>
<dbReference type="PROSITE" id="PS01162">
    <property type="entry name" value="QOR_ZETA_CRYSTAL"/>
    <property type="match status" value="1"/>
</dbReference>
<dbReference type="GO" id="GO:0008270">
    <property type="term" value="F:zinc ion binding"/>
    <property type="evidence" value="ECO:0007669"/>
    <property type="project" value="InterPro"/>
</dbReference>
<dbReference type="Proteomes" id="UP000188388">
    <property type="component" value="Unassembled WGS sequence"/>
</dbReference>
<evidence type="ECO:0000256" key="5">
    <source>
        <dbReference type="ARBA" id="ARBA00022884"/>
    </source>
</evidence>
<dbReference type="SUPFAM" id="SSF51735">
    <property type="entry name" value="NAD(P)-binding Rossmann-fold domains"/>
    <property type="match status" value="1"/>
</dbReference>
<keyword evidence="6" id="KW-0007">Acetylation</keyword>
<evidence type="ECO:0000256" key="1">
    <source>
        <dbReference type="ARBA" id="ARBA00004496"/>
    </source>
</evidence>
<dbReference type="PANTHER" id="PTHR44154:SF1">
    <property type="entry name" value="QUINONE OXIDOREDUCTASE"/>
    <property type="match status" value="1"/>
</dbReference>
<dbReference type="GO" id="GO:0005737">
    <property type="term" value="C:cytoplasm"/>
    <property type="evidence" value="ECO:0007669"/>
    <property type="project" value="UniProtKB-SubCell"/>
</dbReference>
<evidence type="ECO:0000256" key="3">
    <source>
        <dbReference type="ARBA" id="ARBA00022490"/>
    </source>
</evidence>
<comment type="subcellular location">
    <subcellularLocation>
        <location evidence="1">Cytoplasm</location>
    </subcellularLocation>
</comment>
<comment type="subunit">
    <text evidence="2">Homotetramer.</text>
</comment>